<evidence type="ECO:0000256" key="4">
    <source>
        <dbReference type="ARBA" id="ARBA00022695"/>
    </source>
</evidence>
<dbReference type="Gene3D" id="3.40.50.300">
    <property type="entry name" value="P-loop containing nucleotide triphosphate hydrolases"/>
    <property type="match status" value="1"/>
</dbReference>
<comment type="similarity">
    <text evidence="7">Belongs to the DNA polymerase HolA subunit family.</text>
</comment>
<dbReference type="Gene3D" id="1.10.8.60">
    <property type="match status" value="1"/>
</dbReference>
<keyword evidence="4 11" id="KW-0548">Nucleotidyltransferase</keyword>
<dbReference type="Pfam" id="PF21694">
    <property type="entry name" value="DNA_pol3_delta_C"/>
    <property type="match status" value="1"/>
</dbReference>
<name>A0A7W8FWE7_9FIRM</name>
<keyword evidence="5" id="KW-0235">DNA replication</keyword>
<dbReference type="EMBL" id="JACHHK010000004">
    <property type="protein sequence ID" value="MBB5183176.1"/>
    <property type="molecule type" value="Genomic_DNA"/>
</dbReference>
<proteinExistence type="inferred from homology"/>
<dbReference type="GO" id="GO:0006261">
    <property type="term" value="P:DNA-templated DNA replication"/>
    <property type="evidence" value="ECO:0007669"/>
    <property type="project" value="TreeGrafter"/>
</dbReference>
<evidence type="ECO:0000256" key="1">
    <source>
        <dbReference type="ARBA" id="ARBA00012417"/>
    </source>
</evidence>
<dbReference type="GO" id="GO:0003887">
    <property type="term" value="F:DNA-directed DNA polymerase activity"/>
    <property type="evidence" value="ECO:0007669"/>
    <property type="project" value="UniProtKB-KW"/>
</dbReference>
<evidence type="ECO:0000256" key="3">
    <source>
        <dbReference type="ARBA" id="ARBA00022679"/>
    </source>
</evidence>
<dbReference type="AlphaFoldDB" id="A0A7W8FWE7"/>
<dbReference type="PANTHER" id="PTHR34388">
    <property type="entry name" value="DNA POLYMERASE III SUBUNIT DELTA"/>
    <property type="match status" value="1"/>
</dbReference>
<keyword evidence="12" id="KW-1185">Reference proteome</keyword>
<dbReference type="GO" id="GO:0003677">
    <property type="term" value="F:DNA binding"/>
    <property type="evidence" value="ECO:0007669"/>
    <property type="project" value="InterPro"/>
</dbReference>
<reference evidence="11 12" key="1">
    <citation type="submission" date="2020-08" db="EMBL/GenBank/DDBJ databases">
        <title>Genomic Encyclopedia of Type Strains, Phase IV (KMG-IV): sequencing the most valuable type-strain genomes for metagenomic binning, comparative biology and taxonomic classification.</title>
        <authorList>
            <person name="Goeker M."/>
        </authorList>
    </citation>
    <scope>NUCLEOTIDE SEQUENCE [LARGE SCALE GENOMIC DNA]</scope>
    <source>
        <strain evidence="11 12">DSM 25799</strain>
    </source>
</reference>
<dbReference type="GO" id="GO:0009360">
    <property type="term" value="C:DNA polymerase III complex"/>
    <property type="evidence" value="ECO:0007669"/>
    <property type="project" value="InterPro"/>
</dbReference>
<keyword evidence="6" id="KW-0239">DNA-directed DNA polymerase</keyword>
<evidence type="ECO:0000313" key="12">
    <source>
        <dbReference type="Proteomes" id="UP000539953"/>
    </source>
</evidence>
<dbReference type="RefSeq" id="WP_183328475.1">
    <property type="nucleotide sequence ID" value="NZ_JACHHK010000004.1"/>
</dbReference>
<dbReference type="NCBIfam" id="TIGR01128">
    <property type="entry name" value="holA"/>
    <property type="match status" value="1"/>
</dbReference>
<feature type="domain" description="DNA polymerase III delta N-terminal" evidence="9">
    <location>
        <begin position="3"/>
        <end position="120"/>
    </location>
</feature>
<accession>A0A7W8FWE7</accession>
<gene>
    <name evidence="11" type="ORF">HNQ47_001197</name>
</gene>
<dbReference type="EC" id="2.7.7.7" evidence="1"/>
<sequence length="311" mass="35987">MYYIIYGNDKNRIHQRITTLQKKYHIESVTTIDATQEPQSAVLNEMDSVSLFDDQKMIVVDHADFLSSKDTTHYEVQPFLERQDSSDAVIVVFCCASEKLDKRKKAVKSLLPLSTVYECKALDGRSQPIYVRDVIKEYGLHVDQDAMNWIVHRIGMDPMRIRSEIEKLSIYSSTIHLEDAQALITPEPLDDIFKMVDALFQRNALLVLAFYRNFRRLNMEPVTIVSRLAGQIRFLFQVRVCMDEGMDHDAITEELHAHPYRVQINMENAQRFSADELLDELASLADLDRKMKQGLVDKDAGFEQFVMEMLV</sequence>
<evidence type="ECO:0000313" key="11">
    <source>
        <dbReference type="EMBL" id="MBB5183176.1"/>
    </source>
</evidence>
<protein>
    <recommendedName>
        <fullName evidence="2">DNA polymerase III subunit delta</fullName>
        <ecNumber evidence="1">2.7.7.7</ecNumber>
    </recommendedName>
</protein>
<evidence type="ECO:0000256" key="8">
    <source>
        <dbReference type="ARBA" id="ARBA00049244"/>
    </source>
</evidence>
<dbReference type="SUPFAM" id="SSF48019">
    <property type="entry name" value="post-AAA+ oligomerization domain-like"/>
    <property type="match status" value="1"/>
</dbReference>
<dbReference type="InterPro" id="IPR008921">
    <property type="entry name" value="DNA_pol3_clamp-load_cplx_C"/>
</dbReference>
<dbReference type="PANTHER" id="PTHR34388:SF1">
    <property type="entry name" value="DNA POLYMERASE III SUBUNIT DELTA"/>
    <property type="match status" value="1"/>
</dbReference>
<dbReference type="InterPro" id="IPR010372">
    <property type="entry name" value="DNA_pol3_delta_N"/>
</dbReference>
<evidence type="ECO:0000259" key="9">
    <source>
        <dbReference type="Pfam" id="PF06144"/>
    </source>
</evidence>
<organism evidence="11 12">
    <name type="scientific">Catenisphaera adipataccumulans</name>
    <dbReference type="NCBI Taxonomy" id="700500"/>
    <lineage>
        <taxon>Bacteria</taxon>
        <taxon>Bacillati</taxon>
        <taxon>Bacillota</taxon>
        <taxon>Erysipelotrichia</taxon>
        <taxon>Erysipelotrichales</taxon>
        <taxon>Erysipelotrichaceae</taxon>
        <taxon>Catenisphaera</taxon>
    </lineage>
</organism>
<evidence type="ECO:0000256" key="5">
    <source>
        <dbReference type="ARBA" id="ARBA00022705"/>
    </source>
</evidence>
<feature type="domain" description="DNA polymerase III delta subunit-like C-terminal" evidence="10">
    <location>
        <begin position="190"/>
        <end position="309"/>
    </location>
</feature>
<keyword evidence="3 11" id="KW-0808">Transferase</keyword>
<dbReference type="InterPro" id="IPR027417">
    <property type="entry name" value="P-loop_NTPase"/>
</dbReference>
<evidence type="ECO:0000256" key="2">
    <source>
        <dbReference type="ARBA" id="ARBA00017703"/>
    </source>
</evidence>
<evidence type="ECO:0000256" key="6">
    <source>
        <dbReference type="ARBA" id="ARBA00022932"/>
    </source>
</evidence>
<evidence type="ECO:0000259" key="10">
    <source>
        <dbReference type="Pfam" id="PF21694"/>
    </source>
</evidence>
<dbReference type="InterPro" id="IPR048466">
    <property type="entry name" value="DNA_pol3_delta-like_C"/>
</dbReference>
<dbReference type="InterPro" id="IPR005790">
    <property type="entry name" value="DNA_polIII_delta"/>
</dbReference>
<dbReference type="Pfam" id="PF06144">
    <property type="entry name" value="DNA_pol3_delta"/>
    <property type="match status" value="1"/>
</dbReference>
<comment type="caution">
    <text evidence="11">The sequence shown here is derived from an EMBL/GenBank/DDBJ whole genome shotgun (WGS) entry which is preliminary data.</text>
</comment>
<dbReference type="SUPFAM" id="SSF52540">
    <property type="entry name" value="P-loop containing nucleoside triphosphate hydrolases"/>
    <property type="match status" value="1"/>
</dbReference>
<dbReference type="Proteomes" id="UP000539953">
    <property type="component" value="Unassembled WGS sequence"/>
</dbReference>
<comment type="catalytic activity">
    <reaction evidence="8">
        <text>DNA(n) + a 2'-deoxyribonucleoside 5'-triphosphate = DNA(n+1) + diphosphate</text>
        <dbReference type="Rhea" id="RHEA:22508"/>
        <dbReference type="Rhea" id="RHEA-COMP:17339"/>
        <dbReference type="Rhea" id="RHEA-COMP:17340"/>
        <dbReference type="ChEBI" id="CHEBI:33019"/>
        <dbReference type="ChEBI" id="CHEBI:61560"/>
        <dbReference type="ChEBI" id="CHEBI:173112"/>
        <dbReference type="EC" id="2.7.7.7"/>
    </reaction>
</comment>
<evidence type="ECO:0000256" key="7">
    <source>
        <dbReference type="ARBA" id="ARBA00034754"/>
    </source>
</evidence>
<dbReference type="Gene3D" id="1.20.272.10">
    <property type="match status" value="1"/>
</dbReference>